<keyword evidence="2" id="KW-1185">Reference proteome</keyword>
<name>A0AAV0HNH2_9ROSI</name>
<proteinExistence type="predicted"/>
<accession>A0AAV0HNH2</accession>
<organism evidence="1 2">
    <name type="scientific">Linum tenue</name>
    <dbReference type="NCBI Taxonomy" id="586396"/>
    <lineage>
        <taxon>Eukaryota</taxon>
        <taxon>Viridiplantae</taxon>
        <taxon>Streptophyta</taxon>
        <taxon>Embryophyta</taxon>
        <taxon>Tracheophyta</taxon>
        <taxon>Spermatophyta</taxon>
        <taxon>Magnoliopsida</taxon>
        <taxon>eudicotyledons</taxon>
        <taxon>Gunneridae</taxon>
        <taxon>Pentapetalae</taxon>
        <taxon>rosids</taxon>
        <taxon>fabids</taxon>
        <taxon>Malpighiales</taxon>
        <taxon>Linaceae</taxon>
        <taxon>Linum</taxon>
    </lineage>
</organism>
<dbReference type="EMBL" id="CAMGYJ010000002">
    <property type="protein sequence ID" value="CAI0386711.1"/>
    <property type="molecule type" value="Genomic_DNA"/>
</dbReference>
<evidence type="ECO:0000313" key="2">
    <source>
        <dbReference type="Proteomes" id="UP001154282"/>
    </source>
</evidence>
<evidence type="ECO:0000313" key="1">
    <source>
        <dbReference type="EMBL" id="CAI0386711.1"/>
    </source>
</evidence>
<dbReference type="Proteomes" id="UP001154282">
    <property type="component" value="Unassembled WGS sequence"/>
</dbReference>
<protein>
    <submittedName>
        <fullName evidence="1">Uncharacterized protein</fullName>
    </submittedName>
</protein>
<sequence>MTSSPERICSISRDKSEVLGSASRIGREEIHIKFRRSLLMISSSFSADSW</sequence>
<reference evidence="1" key="1">
    <citation type="submission" date="2022-08" db="EMBL/GenBank/DDBJ databases">
        <authorList>
            <person name="Gutierrez-Valencia J."/>
        </authorList>
    </citation>
    <scope>NUCLEOTIDE SEQUENCE</scope>
</reference>
<gene>
    <name evidence="1" type="ORF">LITE_LOCUS5202</name>
</gene>
<dbReference type="AlphaFoldDB" id="A0AAV0HNH2"/>
<comment type="caution">
    <text evidence="1">The sequence shown here is derived from an EMBL/GenBank/DDBJ whole genome shotgun (WGS) entry which is preliminary data.</text>
</comment>